<dbReference type="AlphaFoldDB" id="A0A5C6U1I9"/>
<feature type="transmembrane region" description="Helical" evidence="1">
    <location>
        <begin position="66"/>
        <end position="84"/>
    </location>
</feature>
<evidence type="ECO:0000313" key="4">
    <source>
        <dbReference type="Proteomes" id="UP000321832"/>
    </source>
</evidence>
<dbReference type="Proteomes" id="UP000321832">
    <property type="component" value="Unassembled WGS sequence"/>
</dbReference>
<dbReference type="SUPFAM" id="SSF103481">
    <property type="entry name" value="Multidrug resistance efflux transporter EmrE"/>
    <property type="match status" value="1"/>
</dbReference>
<proteinExistence type="predicted"/>
<organism evidence="3 4">
    <name type="scientific">Piscinibacter aquaticus</name>
    <dbReference type="NCBI Taxonomy" id="392597"/>
    <lineage>
        <taxon>Bacteria</taxon>
        <taxon>Pseudomonadati</taxon>
        <taxon>Pseudomonadota</taxon>
        <taxon>Betaproteobacteria</taxon>
        <taxon>Burkholderiales</taxon>
        <taxon>Sphaerotilaceae</taxon>
        <taxon>Piscinibacter</taxon>
    </lineage>
</organism>
<evidence type="ECO:0000259" key="2">
    <source>
        <dbReference type="Pfam" id="PF00892"/>
    </source>
</evidence>
<reference evidence="3 4" key="1">
    <citation type="submission" date="2019-08" db="EMBL/GenBank/DDBJ databases">
        <authorList>
            <person name="Khan S.A."/>
            <person name="Jeon C.O."/>
            <person name="Jeong S.E."/>
        </authorList>
    </citation>
    <scope>NUCLEOTIDE SEQUENCE [LARGE SCALE GENOMIC DNA]</scope>
    <source>
        <strain evidence="4">IMCC1728</strain>
    </source>
</reference>
<dbReference type="InterPro" id="IPR037185">
    <property type="entry name" value="EmrE-like"/>
</dbReference>
<dbReference type="PANTHER" id="PTHR22911">
    <property type="entry name" value="ACYL-MALONYL CONDENSING ENZYME-RELATED"/>
    <property type="match status" value="1"/>
</dbReference>
<feature type="transmembrane region" description="Helical" evidence="1">
    <location>
        <begin position="96"/>
        <end position="115"/>
    </location>
</feature>
<evidence type="ECO:0000313" key="3">
    <source>
        <dbReference type="EMBL" id="TXC66757.1"/>
    </source>
</evidence>
<feature type="transmembrane region" description="Helical" evidence="1">
    <location>
        <begin position="6"/>
        <end position="26"/>
    </location>
</feature>
<feature type="transmembrane region" description="Helical" evidence="1">
    <location>
        <begin position="33"/>
        <end position="54"/>
    </location>
</feature>
<dbReference type="GO" id="GO:0016020">
    <property type="term" value="C:membrane"/>
    <property type="evidence" value="ECO:0007669"/>
    <property type="project" value="InterPro"/>
</dbReference>
<keyword evidence="1" id="KW-1133">Transmembrane helix</keyword>
<dbReference type="Gene3D" id="1.10.3730.20">
    <property type="match status" value="1"/>
</dbReference>
<dbReference type="InterPro" id="IPR000620">
    <property type="entry name" value="EamA_dom"/>
</dbReference>
<gene>
    <name evidence="3" type="ORF">FSC37_15905</name>
</gene>
<keyword evidence="1" id="KW-0812">Transmembrane</keyword>
<keyword evidence="4" id="KW-1185">Reference proteome</keyword>
<dbReference type="Pfam" id="PF00892">
    <property type="entry name" value="EamA"/>
    <property type="match status" value="1"/>
</dbReference>
<feature type="domain" description="EamA" evidence="2">
    <location>
        <begin position="3"/>
        <end position="138"/>
    </location>
</feature>
<comment type="caution">
    <text evidence="3">The sequence shown here is derived from an EMBL/GenBank/DDBJ whole genome shotgun (WGS) entry which is preliminary data.</text>
</comment>
<accession>A0A5C6U1I9</accession>
<sequence length="141" mass="15105">MERWVLYAFLSMFFAGFTSVIAKMGLSGISGDLGLAVRTCFVFVFVLMFAAVVVPIDQVKTLTRSNLIWLGLSGVTTAFSWVFYYKAIKMGEVSTVALIDKGSVVVALILAAVILHEVLTPAKLIGCGLIVAGLLVIARGQ</sequence>
<evidence type="ECO:0000256" key="1">
    <source>
        <dbReference type="SAM" id="Phobius"/>
    </source>
</evidence>
<dbReference type="PANTHER" id="PTHR22911:SF137">
    <property type="entry name" value="SOLUTE CARRIER FAMILY 35 MEMBER G2-RELATED"/>
    <property type="match status" value="1"/>
</dbReference>
<protein>
    <submittedName>
        <fullName evidence="3">EamA family transporter</fullName>
    </submittedName>
</protein>
<keyword evidence="1" id="KW-0472">Membrane</keyword>
<name>A0A5C6U1I9_9BURK</name>
<dbReference type="EMBL" id="VOPW01000001">
    <property type="protein sequence ID" value="TXC66757.1"/>
    <property type="molecule type" value="Genomic_DNA"/>
</dbReference>
<feature type="transmembrane region" description="Helical" evidence="1">
    <location>
        <begin position="121"/>
        <end position="138"/>
    </location>
</feature>